<proteinExistence type="predicted"/>
<accession>A0ABW3SW66</accession>
<protein>
    <submittedName>
        <fullName evidence="1">SIMPL domain-containing protein</fullName>
    </submittedName>
</protein>
<dbReference type="EMBL" id="JBHTLD010000485">
    <property type="protein sequence ID" value="MFD1188898.1"/>
    <property type="molecule type" value="Genomic_DNA"/>
</dbReference>
<organism evidence="1 2">
    <name type="scientific">Pontibacter rugosus</name>
    <dbReference type="NCBI Taxonomy" id="1745966"/>
    <lineage>
        <taxon>Bacteria</taxon>
        <taxon>Pseudomonadati</taxon>
        <taxon>Bacteroidota</taxon>
        <taxon>Cytophagia</taxon>
        <taxon>Cytophagales</taxon>
        <taxon>Hymenobacteraceae</taxon>
        <taxon>Pontibacter</taxon>
    </lineage>
</organism>
<gene>
    <name evidence="1" type="ORF">ACFQ2O_22075</name>
</gene>
<sequence>VIFLLTVFMSQAQTKSFLDLPYLEVAGSADTLVTPDEIYIKILISEKDTKDKSSVEEQEAKMVNALKNLGIPIEKDLTTSDMISNFRNHLLKSKDVLKSKQYILKVSDAGTASKVFISLENLEISNTSIDRVDHSNLEEIKNIMRTKAVGNARARAVALTSPLKQTIGPAIHIIDNEAYNVGPQLQGRVAGVVIRGASVGKLKEESPKIEFEKINVSTNINVKFTLK</sequence>
<reference evidence="2" key="1">
    <citation type="journal article" date="2019" name="Int. J. Syst. Evol. Microbiol.">
        <title>The Global Catalogue of Microorganisms (GCM) 10K type strain sequencing project: providing services to taxonomists for standard genome sequencing and annotation.</title>
        <authorList>
            <consortium name="The Broad Institute Genomics Platform"/>
            <consortium name="The Broad Institute Genome Sequencing Center for Infectious Disease"/>
            <person name="Wu L."/>
            <person name="Ma J."/>
        </authorList>
    </citation>
    <scope>NUCLEOTIDE SEQUENCE [LARGE SCALE GENOMIC DNA]</scope>
    <source>
        <strain evidence="2">JCM 31319</strain>
    </source>
</reference>
<comment type="caution">
    <text evidence="1">The sequence shown here is derived from an EMBL/GenBank/DDBJ whole genome shotgun (WGS) entry which is preliminary data.</text>
</comment>
<evidence type="ECO:0000313" key="2">
    <source>
        <dbReference type="Proteomes" id="UP001597094"/>
    </source>
</evidence>
<evidence type="ECO:0000313" key="1">
    <source>
        <dbReference type="EMBL" id="MFD1188898.1"/>
    </source>
</evidence>
<keyword evidence="2" id="KW-1185">Reference proteome</keyword>
<dbReference type="Proteomes" id="UP001597094">
    <property type="component" value="Unassembled WGS sequence"/>
</dbReference>
<dbReference type="InterPro" id="IPR007497">
    <property type="entry name" value="SIMPL/DUF541"/>
</dbReference>
<dbReference type="Pfam" id="PF04402">
    <property type="entry name" value="SIMPL"/>
    <property type="match status" value="1"/>
</dbReference>
<name>A0ABW3SW66_9BACT</name>
<dbReference type="RefSeq" id="WP_377533144.1">
    <property type="nucleotide sequence ID" value="NZ_JBHTLD010000485.1"/>
</dbReference>
<dbReference type="Gene3D" id="3.30.110.170">
    <property type="entry name" value="Protein of unknown function (DUF541), domain 1"/>
    <property type="match status" value="1"/>
</dbReference>
<feature type="non-terminal residue" evidence="1">
    <location>
        <position position="1"/>
    </location>
</feature>